<evidence type="ECO:0000313" key="1">
    <source>
        <dbReference type="Proteomes" id="UP000095280"/>
    </source>
</evidence>
<organism evidence="1 2">
    <name type="scientific">Macrostomum lignano</name>
    <dbReference type="NCBI Taxonomy" id="282301"/>
    <lineage>
        <taxon>Eukaryota</taxon>
        <taxon>Metazoa</taxon>
        <taxon>Spiralia</taxon>
        <taxon>Lophotrochozoa</taxon>
        <taxon>Platyhelminthes</taxon>
        <taxon>Rhabditophora</taxon>
        <taxon>Macrostomorpha</taxon>
        <taxon>Macrostomida</taxon>
        <taxon>Macrostomidae</taxon>
        <taxon>Macrostomum</taxon>
    </lineage>
</organism>
<evidence type="ECO:0000313" key="2">
    <source>
        <dbReference type="WBParaSite" id="maker-uti_cns_0001690-snap-gene-0.3-mRNA-1"/>
    </source>
</evidence>
<dbReference type="AlphaFoldDB" id="A0A1I8GDU9"/>
<sequence>ADGLFQRLICRFIRWSQELGGRNPVLFSNAAWFFLDQEHDCSFELSAYRLAWIKDVAVVAKLRKFLESTLEEIRQIWLKRVTFSLSVACPCGVACKRHSQEACQQQECLHFLSLDECLSSKLVCCGHRRLKTARWR</sequence>
<dbReference type="WBParaSite" id="maker-uti_cns_0001690-snap-gene-0.3-mRNA-1">
    <property type="protein sequence ID" value="maker-uti_cns_0001690-snap-gene-0.3-mRNA-1"/>
    <property type="gene ID" value="maker-uti_cns_0001690-snap-gene-0.3"/>
</dbReference>
<reference evidence="2" key="1">
    <citation type="submission" date="2016-11" db="UniProtKB">
        <authorList>
            <consortium name="WormBaseParasite"/>
        </authorList>
    </citation>
    <scope>IDENTIFICATION</scope>
</reference>
<keyword evidence="1" id="KW-1185">Reference proteome</keyword>
<dbReference type="Proteomes" id="UP000095280">
    <property type="component" value="Unplaced"/>
</dbReference>
<name>A0A1I8GDU9_9PLAT</name>
<accession>A0A1I8GDU9</accession>
<protein>
    <submittedName>
        <fullName evidence="2">Mab-21 domain-containing protein</fullName>
    </submittedName>
</protein>
<proteinExistence type="predicted"/>